<dbReference type="Proteomes" id="UP000244005">
    <property type="component" value="Unassembled WGS sequence"/>
</dbReference>
<keyword evidence="3" id="KW-1185">Reference proteome</keyword>
<dbReference type="Gramene" id="Mp5g07160.1">
    <property type="protein sequence ID" value="Mp5g07160.1.cds"/>
    <property type="gene ID" value="Mp5g07160"/>
</dbReference>
<organism evidence="2 3">
    <name type="scientific">Marchantia polymorpha</name>
    <name type="common">Common liverwort</name>
    <name type="synonym">Marchantia aquatica</name>
    <dbReference type="NCBI Taxonomy" id="3197"/>
    <lineage>
        <taxon>Eukaryota</taxon>
        <taxon>Viridiplantae</taxon>
        <taxon>Streptophyta</taxon>
        <taxon>Embryophyta</taxon>
        <taxon>Marchantiophyta</taxon>
        <taxon>Marchantiopsida</taxon>
        <taxon>Marchantiidae</taxon>
        <taxon>Marchantiales</taxon>
        <taxon>Marchantiaceae</taxon>
        <taxon>Marchantia</taxon>
    </lineage>
</organism>
<feature type="compositionally biased region" description="Basic and acidic residues" evidence="1">
    <location>
        <begin position="1"/>
        <end position="15"/>
    </location>
</feature>
<dbReference type="EMBL" id="KZ772808">
    <property type="protein sequence ID" value="PTQ29676.1"/>
    <property type="molecule type" value="Genomic_DNA"/>
</dbReference>
<evidence type="ECO:0000256" key="1">
    <source>
        <dbReference type="SAM" id="MobiDB-lite"/>
    </source>
</evidence>
<accession>A0A2R6W750</accession>
<name>A0A2R6W750_MARPO</name>
<evidence type="ECO:0000313" key="2">
    <source>
        <dbReference type="EMBL" id="PTQ29676.1"/>
    </source>
</evidence>
<proteinExistence type="predicted"/>
<protein>
    <submittedName>
        <fullName evidence="2">Uncharacterized protein</fullName>
    </submittedName>
</protein>
<gene>
    <name evidence="2" type="ORF">MARPO_0136s0005</name>
</gene>
<dbReference type="AlphaFoldDB" id="A0A2R6W750"/>
<sequence>MALCEAGEKGWEAPEHSLLSHHQGGRAGQGRGQTQMKTEYLPVFSNNEGGPFDNSELLTLVLKVQRKGRFVLASSAPPIQVYCTDVVGPAEWRFAKDALRLCVLIDKADR</sequence>
<evidence type="ECO:0000313" key="3">
    <source>
        <dbReference type="Proteomes" id="UP000244005"/>
    </source>
</evidence>
<reference evidence="3" key="1">
    <citation type="journal article" date="2017" name="Cell">
        <title>Insights into land plant evolution garnered from the Marchantia polymorpha genome.</title>
        <authorList>
            <person name="Bowman J.L."/>
            <person name="Kohchi T."/>
            <person name="Yamato K.T."/>
            <person name="Jenkins J."/>
            <person name="Shu S."/>
            <person name="Ishizaki K."/>
            <person name="Yamaoka S."/>
            <person name="Nishihama R."/>
            <person name="Nakamura Y."/>
            <person name="Berger F."/>
            <person name="Adam C."/>
            <person name="Aki S.S."/>
            <person name="Althoff F."/>
            <person name="Araki T."/>
            <person name="Arteaga-Vazquez M.A."/>
            <person name="Balasubrmanian S."/>
            <person name="Barry K."/>
            <person name="Bauer D."/>
            <person name="Boehm C.R."/>
            <person name="Briginshaw L."/>
            <person name="Caballero-Perez J."/>
            <person name="Catarino B."/>
            <person name="Chen F."/>
            <person name="Chiyoda S."/>
            <person name="Chovatia M."/>
            <person name="Davies K.M."/>
            <person name="Delmans M."/>
            <person name="Demura T."/>
            <person name="Dierschke T."/>
            <person name="Dolan L."/>
            <person name="Dorantes-Acosta A.E."/>
            <person name="Eklund D.M."/>
            <person name="Florent S.N."/>
            <person name="Flores-Sandoval E."/>
            <person name="Fujiyama A."/>
            <person name="Fukuzawa H."/>
            <person name="Galik B."/>
            <person name="Grimanelli D."/>
            <person name="Grimwood J."/>
            <person name="Grossniklaus U."/>
            <person name="Hamada T."/>
            <person name="Haseloff J."/>
            <person name="Hetherington A.J."/>
            <person name="Higo A."/>
            <person name="Hirakawa Y."/>
            <person name="Hundley H.N."/>
            <person name="Ikeda Y."/>
            <person name="Inoue K."/>
            <person name="Inoue S.I."/>
            <person name="Ishida S."/>
            <person name="Jia Q."/>
            <person name="Kakita M."/>
            <person name="Kanazawa T."/>
            <person name="Kawai Y."/>
            <person name="Kawashima T."/>
            <person name="Kennedy M."/>
            <person name="Kinose K."/>
            <person name="Kinoshita T."/>
            <person name="Kohara Y."/>
            <person name="Koide E."/>
            <person name="Komatsu K."/>
            <person name="Kopischke S."/>
            <person name="Kubo M."/>
            <person name="Kyozuka J."/>
            <person name="Lagercrantz U."/>
            <person name="Lin S.S."/>
            <person name="Lindquist E."/>
            <person name="Lipzen A.M."/>
            <person name="Lu C.W."/>
            <person name="De Luna E."/>
            <person name="Martienssen R.A."/>
            <person name="Minamino N."/>
            <person name="Mizutani M."/>
            <person name="Mizutani M."/>
            <person name="Mochizuki N."/>
            <person name="Monte I."/>
            <person name="Mosher R."/>
            <person name="Nagasaki H."/>
            <person name="Nakagami H."/>
            <person name="Naramoto S."/>
            <person name="Nishitani K."/>
            <person name="Ohtani M."/>
            <person name="Okamoto T."/>
            <person name="Okumura M."/>
            <person name="Phillips J."/>
            <person name="Pollak B."/>
            <person name="Reinders A."/>
            <person name="Rovekamp M."/>
            <person name="Sano R."/>
            <person name="Sawa S."/>
            <person name="Schmid M.W."/>
            <person name="Shirakawa M."/>
            <person name="Solano R."/>
            <person name="Spunde A."/>
            <person name="Suetsugu N."/>
            <person name="Sugano S."/>
            <person name="Sugiyama A."/>
            <person name="Sun R."/>
            <person name="Suzuki Y."/>
            <person name="Takenaka M."/>
            <person name="Takezawa D."/>
            <person name="Tomogane H."/>
            <person name="Tsuzuki M."/>
            <person name="Ueda T."/>
            <person name="Umeda M."/>
            <person name="Ward J.M."/>
            <person name="Watanabe Y."/>
            <person name="Yazaki K."/>
            <person name="Yokoyama R."/>
            <person name="Yoshitake Y."/>
            <person name="Yotsui I."/>
            <person name="Zachgo S."/>
            <person name="Schmutz J."/>
        </authorList>
    </citation>
    <scope>NUCLEOTIDE SEQUENCE [LARGE SCALE GENOMIC DNA]</scope>
    <source>
        <strain evidence="3">Tak-1</strain>
    </source>
</reference>
<feature type="region of interest" description="Disordered" evidence="1">
    <location>
        <begin position="1"/>
        <end position="37"/>
    </location>
</feature>